<dbReference type="EMBL" id="MUJZ01017411">
    <property type="protein sequence ID" value="OTF80611.1"/>
    <property type="molecule type" value="Genomic_DNA"/>
</dbReference>
<accession>A0A1Y3BI42</accession>
<organism evidence="1 2">
    <name type="scientific">Euroglyphus maynei</name>
    <name type="common">Mayne's house dust mite</name>
    <dbReference type="NCBI Taxonomy" id="6958"/>
    <lineage>
        <taxon>Eukaryota</taxon>
        <taxon>Metazoa</taxon>
        <taxon>Ecdysozoa</taxon>
        <taxon>Arthropoda</taxon>
        <taxon>Chelicerata</taxon>
        <taxon>Arachnida</taxon>
        <taxon>Acari</taxon>
        <taxon>Acariformes</taxon>
        <taxon>Sarcoptiformes</taxon>
        <taxon>Astigmata</taxon>
        <taxon>Psoroptidia</taxon>
        <taxon>Analgoidea</taxon>
        <taxon>Pyroglyphidae</taxon>
        <taxon>Pyroglyphinae</taxon>
        <taxon>Euroglyphus</taxon>
    </lineage>
</organism>
<protein>
    <submittedName>
        <fullName evidence="1">Uncharacterized protein</fullName>
    </submittedName>
</protein>
<gene>
    <name evidence="1" type="ORF">BLA29_013011</name>
</gene>
<dbReference type="OrthoDB" id="10565883at2759"/>
<keyword evidence="2" id="KW-1185">Reference proteome</keyword>
<sequence>MSKSAVIKNKFKSNLVIRPSTTFNFMDLTPPSPDLMDNNHSKNMAIFSNDNVTGGVDGDDEKRILQPKSSTIMPSSVAQFQSE</sequence>
<evidence type="ECO:0000313" key="1">
    <source>
        <dbReference type="EMBL" id="OTF80611.1"/>
    </source>
</evidence>
<dbReference type="Proteomes" id="UP000194236">
    <property type="component" value="Unassembled WGS sequence"/>
</dbReference>
<comment type="caution">
    <text evidence="1">The sequence shown here is derived from an EMBL/GenBank/DDBJ whole genome shotgun (WGS) entry which is preliminary data.</text>
</comment>
<proteinExistence type="predicted"/>
<evidence type="ECO:0000313" key="2">
    <source>
        <dbReference type="Proteomes" id="UP000194236"/>
    </source>
</evidence>
<name>A0A1Y3BI42_EURMA</name>
<reference evidence="1 2" key="1">
    <citation type="submission" date="2017-03" db="EMBL/GenBank/DDBJ databases">
        <title>Genome Survey of Euroglyphus maynei.</title>
        <authorList>
            <person name="Arlian L.G."/>
            <person name="Morgan M.S."/>
            <person name="Rider S.D."/>
        </authorList>
    </citation>
    <scope>NUCLEOTIDE SEQUENCE [LARGE SCALE GENOMIC DNA]</scope>
    <source>
        <strain evidence="1">Arlian Lab</strain>
        <tissue evidence="1">Whole body</tissue>
    </source>
</reference>
<dbReference type="AlphaFoldDB" id="A0A1Y3BI42"/>